<dbReference type="PANTHER" id="PTHR35153">
    <property type="entry name" value="COILED-COIL DOMAIN-CONTAINING PROTEIN 154"/>
    <property type="match status" value="1"/>
</dbReference>
<feature type="coiled-coil region" evidence="1">
    <location>
        <begin position="399"/>
        <end position="484"/>
    </location>
</feature>
<dbReference type="EMBL" id="CAJFDH010000003">
    <property type="protein sequence ID" value="CAD5217669.1"/>
    <property type="molecule type" value="Genomic_DNA"/>
</dbReference>
<keyword evidence="1" id="KW-0175">Coiled coil</keyword>
<dbReference type="AlphaFoldDB" id="A0A811KRL2"/>
<dbReference type="EMBL" id="CAJFCW020000003">
    <property type="protein sequence ID" value="CAG9108243.1"/>
    <property type="molecule type" value="Genomic_DNA"/>
</dbReference>
<feature type="compositionally biased region" description="Basic and acidic residues" evidence="2">
    <location>
        <begin position="1"/>
        <end position="13"/>
    </location>
</feature>
<dbReference type="InterPro" id="IPR029512">
    <property type="entry name" value="CCDC154"/>
</dbReference>
<feature type="region of interest" description="Disordered" evidence="2">
    <location>
        <begin position="296"/>
        <end position="319"/>
    </location>
</feature>
<dbReference type="OrthoDB" id="9445857at2759"/>
<proteinExistence type="predicted"/>
<keyword evidence="4" id="KW-1185">Reference proteome</keyword>
<sequence length="608" mass="70209">MAARREPVRDTARDIIMNTQPSGRGPRRPRDGYASLPVSRRNSGNAQNRQIAELQSQVDQLRRQQSDLLGANEASRRQNEAITNRVQRQVGYLSNGATNRDMDEIRRALSAMENRMLLFGQELSSMKGAVDRHTNDLITINNDVKSRPLADQARIASNAQQIDSRLRDLHNQLLGVRRNVENEVSERVRANQTQQETINRLQEYIRQQEASKNDLLANVTRRSDLDKAKLDEETRRLNDRIQLITTEVSRNLNDREQRLRDDLLQKYNGVQMSVKSQFDARLERENELQRALEDRLRSQNQQIDQNKNQIQQQKQKNKERFQKVNNALATLEKYFDAGNKKIDKLMNSEIQARRVHENNLLGKVSNMEEKVNTYLNSLSSAVDEVRAGNENAKVPNIDIEALRREMEAISADKSKLSMEGLLKLEEKMSRIQHSLNRDKRELQNKVLDGNDARQNKVKSQMAKLDELLDDVERTQDRVRDKVERQIPRDLNELSAKVDNLKQQMTRRIDHEEEERYLAIKELQDAYGRMAVRNRASQRDGTGNVSSSALKRDIDECKVAIQKLAESVTTVKNVLDRRILEEIRKRESDVETLTARCDALAQQVAQRAG</sequence>
<evidence type="ECO:0000256" key="1">
    <source>
        <dbReference type="SAM" id="Coils"/>
    </source>
</evidence>
<name>A0A811KRL2_9BILA</name>
<dbReference type="PANTHER" id="PTHR35153:SF1">
    <property type="entry name" value="COILED-COIL DOMAIN-CONTAINING PROTEIN 154"/>
    <property type="match status" value="1"/>
</dbReference>
<evidence type="ECO:0000313" key="3">
    <source>
        <dbReference type="EMBL" id="CAD5217669.1"/>
    </source>
</evidence>
<comment type="caution">
    <text evidence="3">The sequence shown here is derived from an EMBL/GenBank/DDBJ whole genome shotgun (WGS) entry which is preliminary data.</text>
</comment>
<feature type="coiled-coil region" evidence="1">
    <location>
        <begin position="191"/>
        <end position="247"/>
    </location>
</feature>
<protein>
    <submittedName>
        <fullName evidence="3">Uncharacterized protein</fullName>
    </submittedName>
</protein>
<feature type="region of interest" description="Disordered" evidence="2">
    <location>
        <begin position="1"/>
        <end position="48"/>
    </location>
</feature>
<organism evidence="3 4">
    <name type="scientific">Bursaphelenchus okinawaensis</name>
    <dbReference type="NCBI Taxonomy" id="465554"/>
    <lineage>
        <taxon>Eukaryota</taxon>
        <taxon>Metazoa</taxon>
        <taxon>Ecdysozoa</taxon>
        <taxon>Nematoda</taxon>
        <taxon>Chromadorea</taxon>
        <taxon>Rhabditida</taxon>
        <taxon>Tylenchina</taxon>
        <taxon>Tylenchomorpha</taxon>
        <taxon>Aphelenchoidea</taxon>
        <taxon>Aphelenchoididae</taxon>
        <taxon>Bursaphelenchus</taxon>
    </lineage>
</organism>
<accession>A0A811KRL2</accession>
<gene>
    <name evidence="3" type="ORF">BOKJ2_LOCUS7203</name>
</gene>
<reference evidence="3" key="1">
    <citation type="submission" date="2020-09" db="EMBL/GenBank/DDBJ databases">
        <authorList>
            <person name="Kikuchi T."/>
        </authorList>
    </citation>
    <scope>NUCLEOTIDE SEQUENCE</scope>
    <source>
        <strain evidence="3">SH1</strain>
    </source>
</reference>
<evidence type="ECO:0000256" key="2">
    <source>
        <dbReference type="SAM" id="MobiDB-lite"/>
    </source>
</evidence>
<dbReference type="Proteomes" id="UP000614601">
    <property type="component" value="Unassembled WGS sequence"/>
</dbReference>
<feature type="compositionally biased region" description="Low complexity" evidence="2">
    <location>
        <begin position="299"/>
        <end position="314"/>
    </location>
</feature>
<evidence type="ECO:0000313" key="4">
    <source>
        <dbReference type="Proteomes" id="UP000614601"/>
    </source>
</evidence>
<dbReference type="Proteomes" id="UP000783686">
    <property type="component" value="Unassembled WGS sequence"/>
</dbReference>